<name>W9GDF7_9MICO</name>
<evidence type="ECO:0000256" key="1">
    <source>
        <dbReference type="SAM" id="MobiDB-lite"/>
    </source>
</evidence>
<comment type="caution">
    <text evidence="2">The sequence shown here is derived from an EMBL/GenBank/DDBJ whole genome shotgun (WGS) entry which is preliminary data.</text>
</comment>
<feature type="compositionally biased region" description="Low complexity" evidence="1">
    <location>
        <begin position="30"/>
        <end position="73"/>
    </location>
</feature>
<sequence length="318" mass="32066">MTKRVATIGLLAFLALDIVLVVLALRPPRTTDAAPTVPTPVTTSSTSVGATPTTGDTTSTGSTSTTGTGSAGSRPAPLTVIVNGLDATVAWKATTGTCGSGGATLAVTKNGGARWSVVKAPTEAISRVQPLDTQRAFVVGASTACRLRQYSTTDLGSSWTGPSAVSGGWARRLDQPSTVVTPAQDAAQPCGGKAVVDLSRTSAQQAQALCVNGDIVETGDGGQTWVSAGKASEAVALANRSASGRVTTYVARVVPSCDGVQIARVADGKDPVQLACVATTVPATPGRIAISTPDEGGWLVVGDETFTGTRDLKAWTKA</sequence>
<dbReference type="RefSeq" id="WP_034802014.1">
    <property type="nucleotide sequence ID" value="NZ_AWSA01000007.1"/>
</dbReference>
<dbReference type="Proteomes" id="UP000019489">
    <property type="component" value="Unassembled WGS sequence"/>
</dbReference>
<dbReference type="AlphaFoldDB" id="W9GDF7"/>
<gene>
    <name evidence="2" type="ORF">N865_03115</name>
</gene>
<dbReference type="STRING" id="1386089.N865_03115"/>
<protein>
    <recommendedName>
        <fullName evidence="4">Photosynthesis system II assembly factor Ycf48/Hcf136-like domain-containing protein</fullName>
    </recommendedName>
</protein>
<dbReference type="eggNOG" id="COG4409">
    <property type="taxonomic scope" value="Bacteria"/>
</dbReference>
<feature type="region of interest" description="Disordered" evidence="1">
    <location>
        <begin position="30"/>
        <end position="76"/>
    </location>
</feature>
<accession>W9GDF7</accession>
<keyword evidence="3" id="KW-1185">Reference proteome</keyword>
<proteinExistence type="predicted"/>
<evidence type="ECO:0000313" key="2">
    <source>
        <dbReference type="EMBL" id="EWT02863.1"/>
    </source>
</evidence>
<evidence type="ECO:0008006" key="4">
    <source>
        <dbReference type="Google" id="ProtNLM"/>
    </source>
</evidence>
<dbReference type="PATRIC" id="fig|1386089.3.peg.894"/>
<dbReference type="SUPFAM" id="SSF110296">
    <property type="entry name" value="Oligoxyloglucan reducing end-specific cellobiohydrolase"/>
    <property type="match status" value="1"/>
</dbReference>
<evidence type="ECO:0000313" key="3">
    <source>
        <dbReference type="Proteomes" id="UP000019489"/>
    </source>
</evidence>
<dbReference type="OrthoDB" id="4866402at2"/>
<organism evidence="2 3">
    <name type="scientific">Intrasporangium oryzae NRRL B-24470</name>
    <dbReference type="NCBI Taxonomy" id="1386089"/>
    <lineage>
        <taxon>Bacteria</taxon>
        <taxon>Bacillati</taxon>
        <taxon>Actinomycetota</taxon>
        <taxon>Actinomycetes</taxon>
        <taxon>Micrococcales</taxon>
        <taxon>Intrasporangiaceae</taxon>
        <taxon>Intrasporangium</taxon>
    </lineage>
</organism>
<dbReference type="EMBL" id="AWSA01000007">
    <property type="protein sequence ID" value="EWT02863.1"/>
    <property type="molecule type" value="Genomic_DNA"/>
</dbReference>
<reference evidence="2 3" key="1">
    <citation type="submission" date="2013-08" db="EMBL/GenBank/DDBJ databases">
        <title>Intrasporangium oryzae NRRL B-24470.</title>
        <authorList>
            <person name="Liu H."/>
            <person name="Wang G."/>
        </authorList>
    </citation>
    <scope>NUCLEOTIDE SEQUENCE [LARGE SCALE GENOMIC DNA]</scope>
    <source>
        <strain evidence="2 3">NRRL B-24470</strain>
    </source>
</reference>